<dbReference type="GO" id="GO:0003677">
    <property type="term" value="F:DNA binding"/>
    <property type="evidence" value="ECO:0007669"/>
    <property type="project" value="UniProtKB-KW"/>
</dbReference>
<dbReference type="Proteomes" id="UP001199528">
    <property type="component" value="Chromosome"/>
</dbReference>
<dbReference type="PANTHER" id="PTHR43140:SF1">
    <property type="entry name" value="TYPE I RESTRICTION ENZYME ECOKI SPECIFICITY SUBUNIT"/>
    <property type="match status" value="1"/>
</dbReference>
<dbReference type="AlphaFoldDB" id="A0AAJ6P5Y7"/>
<dbReference type="CDD" id="cd17247">
    <property type="entry name" value="RMtype1_S_Eco2747I-TRD2-CR2_like"/>
    <property type="match status" value="1"/>
</dbReference>
<dbReference type="PANTHER" id="PTHR43140">
    <property type="entry name" value="TYPE-1 RESTRICTION ENZYME ECOKI SPECIFICITY PROTEIN"/>
    <property type="match status" value="1"/>
</dbReference>
<dbReference type="Gene3D" id="3.90.220.20">
    <property type="entry name" value="DNA methylase specificity domains"/>
    <property type="match status" value="2"/>
</dbReference>
<keyword evidence="3" id="KW-0238">DNA-binding</keyword>
<keyword evidence="5" id="KW-0540">Nuclease</keyword>
<evidence type="ECO:0000259" key="4">
    <source>
        <dbReference type="Pfam" id="PF01420"/>
    </source>
</evidence>
<dbReference type="InterPro" id="IPR044946">
    <property type="entry name" value="Restrct_endonuc_typeI_TRD_sf"/>
</dbReference>
<sequence>MSWQKVKLGELIDNFSVRAKDIGGAKNLEFYGVSNEVGITASKYSAEDKAEDYKIIEKGCFAYNPYRVNVGSIGLFKSETKGLISPAYVVFKPRPNAIKAELLLRFLKSAEGLRQVKLYARGTVRQALRFEDLCNIELSIPHYDEQEEIEVNLQNLFARTQAISIEQETQLAYLRHLRQQILSDAIQGKLDLPHTDGESGEDLLARIKAEKAKTTKKEKTLPEIKADDIPFDIPEHWVWCRLGEICRVKVGATPSRSEPKYWKGDIPWVASGEVANNYISDTKEKISQEGFNSTSLTMYPKGSVLVAMIGQGKTRGQTAVLKIDATTNQNVAGLVIEHKYLLSEYLWYFFLSRYETTRSGASGGNQPALNGIKISNTLFPLPPMSEQIELVRKMDNLMALCDELEASIRQNQEYTQMLYQTTLREALQKPA</sequence>
<evidence type="ECO:0000313" key="6">
    <source>
        <dbReference type="Proteomes" id="UP001199528"/>
    </source>
</evidence>
<dbReference type="SUPFAM" id="SSF116734">
    <property type="entry name" value="DNA methylase specificity domain"/>
    <property type="match status" value="2"/>
</dbReference>
<dbReference type="EC" id="3.1.21.-" evidence="5"/>
<proteinExistence type="inferred from homology"/>
<name>A0AAJ6P5Y7_9GAMM</name>
<comment type="similarity">
    <text evidence="1">Belongs to the type-I restriction system S methylase family.</text>
</comment>
<evidence type="ECO:0000256" key="2">
    <source>
        <dbReference type="ARBA" id="ARBA00022747"/>
    </source>
</evidence>
<dbReference type="GO" id="GO:0009307">
    <property type="term" value="P:DNA restriction-modification system"/>
    <property type="evidence" value="ECO:0007669"/>
    <property type="project" value="UniProtKB-KW"/>
</dbReference>
<gene>
    <name evidence="5" type="ORF">LF296_03730</name>
</gene>
<dbReference type="GO" id="GO:0016787">
    <property type="term" value="F:hydrolase activity"/>
    <property type="evidence" value="ECO:0007669"/>
    <property type="project" value="UniProtKB-KW"/>
</dbReference>
<keyword evidence="5" id="KW-0378">Hydrolase</keyword>
<accession>A0AAJ6P5Y7</accession>
<keyword evidence="5" id="KW-0255">Endonuclease</keyword>
<protein>
    <submittedName>
        <fullName evidence="5">Restriction endonuclease subunit S</fullName>
        <ecNumber evidence="5">3.1.21.-</ecNumber>
    </submittedName>
</protein>
<feature type="domain" description="Type I restriction modification DNA specificity" evidence="4">
    <location>
        <begin position="3"/>
        <end position="163"/>
    </location>
</feature>
<keyword evidence="2" id="KW-0680">Restriction system</keyword>
<reference evidence="5" key="1">
    <citation type="journal article" date="2022" name="Front Environ Sci">
        <title>Complete genome sequence analysis of a novel alkane-degrading bacterial strain, Acinetobacter vivianii KJ-1, and its diesel degradation ability.</title>
        <authorList>
            <person name="Zhang Y."/>
            <person name="Song F."/>
            <person name="Wang J."/>
            <person name="Zhao Q."/>
            <person name="Zheng L."/>
            <person name="Wang Z."/>
            <person name="Zhang X."/>
            <person name="Gao Y."/>
            <person name="Chen G."/>
            <person name="Huang Y."/>
        </authorList>
    </citation>
    <scope>NUCLEOTIDE SEQUENCE</scope>
    <source>
        <strain evidence="5">KJ-1</strain>
    </source>
</reference>
<evidence type="ECO:0000256" key="3">
    <source>
        <dbReference type="ARBA" id="ARBA00023125"/>
    </source>
</evidence>
<reference evidence="5" key="2">
    <citation type="submission" date="2023-02" db="EMBL/GenBank/DDBJ databases">
        <authorList>
            <person name="Huang Y."/>
            <person name="Zhang Y."/>
            <person name="Zhang T."/>
            <person name="Wang J."/>
        </authorList>
    </citation>
    <scope>NUCLEOTIDE SEQUENCE</scope>
    <source>
        <strain evidence="5">KJ-1</strain>
    </source>
</reference>
<dbReference type="KEGG" id="aviv:LF296_03730"/>
<dbReference type="Pfam" id="PF01420">
    <property type="entry name" value="Methylase_S"/>
    <property type="match status" value="2"/>
</dbReference>
<dbReference type="InterPro" id="IPR000055">
    <property type="entry name" value="Restrct_endonuc_typeI_TRD"/>
</dbReference>
<dbReference type="RefSeq" id="WP_272655536.1">
    <property type="nucleotide sequence ID" value="NZ_CP085083.1"/>
</dbReference>
<organism evidence="5 6">
    <name type="scientific">Acinetobacter vivianii</name>
    <dbReference type="NCBI Taxonomy" id="1776742"/>
    <lineage>
        <taxon>Bacteria</taxon>
        <taxon>Pseudomonadati</taxon>
        <taxon>Pseudomonadota</taxon>
        <taxon>Gammaproteobacteria</taxon>
        <taxon>Moraxellales</taxon>
        <taxon>Moraxellaceae</taxon>
        <taxon>Acinetobacter</taxon>
    </lineage>
</organism>
<evidence type="ECO:0000313" key="5">
    <source>
        <dbReference type="EMBL" id="WDZ51910.1"/>
    </source>
</evidence>
<dbReference type="GO" id="GO:0004519">
    <property type="term" value="F:endonuclease activity"/>
    <property type="evidence" value="ECO:0007669"/>
    <property type="project" value="UniProtKB-KW"/>
</dbReference>
<dbReference type="EMBL" id="CP085083">
    <property type="protein sequence ID" value="WDZ51910.1"/>
    <property type="molecule type" value="Genomic_DNA"/>
</dbReference>
<dbReference type="InterPro" id="IPR051212">
    <property type="entry name" value="Type-I_RE_S_subunit"/>
</dbReference>
<evidence type="ECO:0000256" key="1">
    <source>
        <dbReference type="ARBA" id="ARBA00010923"/>
    </source>
</evidence>
<feature type="domain" description="Type I restriction modification DNA specificity" evidence="4">
    <location>
        <begin position="234"/>
        <end position="410"/>
    </location>
</feature>